<dbReference type="Pfam" id="PF00990">
    <property type="entry name" value="GGDEF"/>
    <property type="match status" value="1"/>
</dbReference>
<dbReference type="KEGG" id="sdl:Sdel_1227"/>
<dbReference type="SUPFAM" id="SSF141868">
    <property type="entry name" value="EAL domain-like"/>
    <property type="match status" value="1"/>
</dbReference>
<dbReference type="InterPro" id="IPR050706">
    <property type="entry name" value="Cyclic-di-GMP_PDE-like"/>
</dbReference>
<dbReference type="AlphaFoldDB" id="D1B2D0"/>
<dbReference type="Gene3D" id="3.20.20.450">
    <property type="entry name" value="EAL domain"/>
    <property type="match status" value="1"/>
</dbReference>
<dbReference type="OrthoDB" id="5372181at2"/>
<reference evidence="4 5" key="2">
    <citation type="journal article" date="2010" name="Stand. Genomic Sci.">
        <title>Complete genome sequence of Sulfurospirillum deleyianum type strain (5175).</title>
        <authorList>
            <person name="Sikorski J."/>
            <person name="Lapidus A."/>
            <person name="Copeland A."/>
            <person name="Glavina Del Rio T."/>
            <person name="Nolan M."/>
            <person name="Lucas S."/>
            <person name="Chen F."/>
            <person name="Tice H."/>
            <person name="Cheng J.F."/>
            <person name="Saunders E."/>
            <person name="Bruce D."/>
            <person name="Goodwin L."/>
            <person name="Pitluck S."/>
            <person name="Ovchinnikova G."/>
            <person name="Pati A."/>
            <person name="Ivanova N."/>
            <person name="Mavromatis K."/>
            <person name="Chen A."/>
            <person name="Palaniappan K."/>
            <person name="Chain P."/>
            <person name="Land M."/>
            <person name="Hauser L."/>
            <person name="Chang Y.J."/>
            <person name="Jeffries C.D."/>
            <person name="Brettin T."/>
            <person name="Detter J.C."/>
            <person name="Han C."/>
            <person name="Rohde M."/>
            <person name="Lang E."/>
            <person name="Spring S."/>
            <person name="Goker M."/>
            <person name="Bristow J."/>
            <person name="Eisen J.A."/>
            <person name="Markowitz V."/>
            <person name="Hugenholtz P."/>
            <person name="Kyrpides N.C."/>
            <person name="Klenk H.P."/>
        </authorList>
    </citation>
    <scope>NUCLEOTIDE SEQUENCE [LARGE SCALE GENOMIC DNA]</scope>
    <source>
        <strain evidence="5">ATCC 51133 / DSM 6946 / 5175</strain>
    </source>
</reference>
<feature type="transmembrane region" description="Helical" evidence="1">
    <location>
        <begin position="7"/>
        <end position="28"/>
    </location>
</feature>
<dbReference type="InterPro" id="IPR029787">
    <property type="entry name" value="Nucleotide_cyclase"/>
</dbReference>
<dbReference type="PANTHER" id="PTHR33121:SF70">
    <property type="entry name" value="SIGNALING PROTEIN YKOW"/>
    <property type="match status" value="1"/>
</dbReference>
<dbReference type="InterPro" id="IPR001633">
    <property type="entry name" value="EAL_dom"/>
</dbReference>
<reference evidence="5" key="1">
    <citation type="submission" date="2009-11" db="EMBL/GenBank/DDBJ databases">
        <title>The complete genome of Sulfurospirillum deleyianum DSM 6946.</title>
        <authorList>
            <consortium name="US DOE Joint Genome Institute (JGI-PGF)"/>
            <person name="Lucas S."/>
            <person name="Copeland A."/>
            <person name="Lapidus A."/>
            <person name="Glavina del Rio T."/>
            <person name="Dalin E."/>
            <person name="Tice H."/>
            <person name="Bruce D."/>
            <person name="Goodwin L."/>
            <person name="Pitluck S."/>
            <person name="Kyrpides N."/>
            <person name="Mavromatis K."/>
            <person name="Ivanova N."/>
            <person name="Ovchinnikova G."/>
            <person name="Munk A.C."/>
            <person name="Lu M."/>
            <person name="Brettin T."/>
            <person name="Detter J.C."/>
            <person name="Han C."/>
            <person name="Tapia R."/>
            <person name="Larimer F."/>
            <person name="Land M."/>
            <person name="Hauser L."/>
            <person name="Markowitz V."/>
            <person name="Cheng J.F."/>
            <person name="Hugenholtz P."/>
            <person name="Woyke T."/>
            <person name="Wu D."/>
            <person name="Aumann P."/>
            <person name="Schneider S."/>
            <person name="Lang E."/>
            <person name="Spring S."/>
            <person name="Klenk H.P."/>
            <person name="Eisen J.A."/>
        </authorList>
    </citation>
    <scope>NUCLEOTIDE SEQUENCE [LARGE SCALE GENOMIC DNA]</scope>
    <source>
        <strain evidence="5">ATCC 51133 / DSM 6946 / 5175</strain>
    </source>
</reference>
<dbReference type="PANTHER" id="PTHR33121">
    <property type="entry name" value="CYCLIC DI-GMP PHOSPHODIESTERASE PDEF"/>
    <property type="match status" value="1"/>
</dbReference>
<dbReference type="SMART" id="SM00052">
    <property type="entry name" value="EAL"/>
    <property type="match status" value="1"/>
</dbReference>
<dbReference type="PROSITE" id="PS50887">
    <property type="entry name" value="GGDEF"/>
    <property type="match status" value="1"/>
</dbReference>
<dbReference type="NCBIfam" id="TIGR00254">
    <property type="entry name" value="GGDEF"/>
    <property type="match status" value="1"/>
</dbReference>
<feature type="domain" description="GGDEF" evidence="3">
    <location>
        <begin position="358"/>
        <end position="489"/>
    </location>
</feature>
<dbReference type="InterPro" id="IPR035919">
    <property type="entry name" value="EAL_sf"/>
</dbReference>
<dbReference type="Pfam" id="PF00563">
    <property type="entry name" value="EAL"/>
    <property type="match status" value="1"/>
</dbReference>
<dbReference type="CDD" id="cd01949">
    <property type="entry name" value="GGDEF"/>
    <property type="match status" value="1"/>
</dbReference>
<dbReference type="eggNOG" id="COG5001">
    <property type="taxonomic scope" value="Bacteria"/>
</dbReference>
<keyword evidence="1" id="KW-1133">Transmembrane helix</keyword>
<gene>
    <name evidence="4" type="ordered locus">Sdel_1227</name>
</gene>
<dbReference type="STRING" id="525898.Sdel_1227"/>
<evidence type="ECO:0000313" key="4">
    <source>
        <dbReference type="EMBL" id="ACZ12250.1"/>
    </source>
</evidence>
<dbReference type="InterPro" id="IPR000160">
    <property type="entry name" value="GGDEF_dom"/>
</dbReference>
<dbReference type="SMART" id="SM00267">
    <property type="entry name" value="GGDEF"/>
    <property type="match status" value="1"/>
</dbReference>
<keyword evidence="1" id="KW-0472">Membrane</keyword>
<keyword evidence="1" id="KW-0812">Transmembrane</keyword>
<protein>
    <submittedName>
        <fullName evidence="4">Diguanylate cyclase</fullName>
    </submittedName>
</protein>
<dbReference type="Gene3D" id="3.30.450.20">
    <property type="entry name" value="PAS domain"/>
    <property type="match status" value="1"/>
</dbReference>
<dbReference type="Proteomes" id="UP000002222">
    <property type="component" value="Chromosome"/>
</dbReference>
<evidence type="ECO:0000259" key="2">
    <source>
        <dbReference type="PROSITE" id="PS50883"/>
    </source>
</evidence>
<dbReference type="RefSeq" id="WP_012857007.1">
    <property type="nucleotide sequence ID" value="NC_013512.1"/>
</dbReference>
<organism evidence="4 5">
    <name type="scientific">Sulfurospirillum deleyianum (strain ATCC 51133 / DSM 6946 / 5175)</name>
    <dbReference type="NCBI Taxonomy" id="525898"/>
    <lineage>
        <taxon>Bacteria</taxon>
        <taxon>Pseudomonadati</taxon>
        <taxon>Campylobacterota</taxon>
        <taxon>Epsilonproteobacteria</taxon>
        <taxon>Campylobacterales</taxon>
        <taxon>Sulfurospirillaceae</taxon>
        <taxon>Sulfurospirillum</taxon>
    </lineage>
</organism>
<accession>D1B2D0</accession>
<feature type="transmembrane region" description="Helical" evidence="1">
    <location>
        <begin position="295"/>
        <end position="317"/>
    </location>
</feature>
<evidence type="ECO:0000313" key="5">
    <source>
        <dbReference type="Proteomes" id="UP000002222"/>
    </source>
</evidence>
<dbReference type="EMBL" id="CP001816">
    <property type="protein sequence ID" value="ACZ12250.1"/>
    <property type="molecule type" value="Genomic_DNA"/>
</dbReference>
<dbReference type="HOGENOM" id="CLU_000445_70_44_7"/>
<dbReference type="InterPro" id="IPR043128">
    <property type="entry name" value="Rev_trsase/Diguanyl_cyclase"/>
</dbReference>
<evidence type="ECO:0000256" key="1">
    <source>
        <dbReference type="SAM" id="Phobius"/>
    </source>
</evidence>
<dbReference type="CDD" id="cd18773">
    <property type="entry name" value="PDC1_HK_sensor"/>
    <property type="match status" value="1"/>
</dbReference>
<dbReference type="Gene3D" id="3.30.70.270">
    <property type="match status" value="1"/>
</dbReference>
<dbReference type="PROSITE" id="PS51257">
    <property type="entry name" value="PROKAR_LIPOPROTEIN"/>
    <property type="match status" value="1"/>
</dbReference>
<dbReference type="PROSITE" id="PS50883">
    <property type="entry name" value="EAL"/>
    <property type="match status" value="1"/>
</dbReference>
<keyword evidence="5" id="KW-1185">Reference proteome</keyword>
<sequence>MALIQKNIWMLFYILLIGGCLFLGIVSYHKWQNLNEQYATDQTNLVKLVGNATHSLLLSQEMILDVLGKRVLEEKEPRILDELLRINPSVVAFGFVDVEGNYLHVNSAFDKAKLPNLRQNPITKDSFEYTLTQKQMVLGTTYFIAASGRWGIPLRKSIYSDEGELLGVMTAGLGIEGAFKLYTENLSLGDYNKVTLIRDRDKFVQFQSSNHEIPKELYTKALPEHFVQGIFNAITQKYAIAEETLKTNTRTYTATAYDAQGHSIQIALKYEPRYALWILSEIESAHIITEFIHNVLFYLFIFVGIYILLFFLFRMIAHAEEKRRADLIFQATHDSLTKLPNRAYFQQCMNDWIYENAPPFSLLYIDLDHFKNVNDSFGHHFGDLILIEFSKRLLHVKATQSIAIRQGGDEFILLSYLVDEQELLAQAEKIMQEVSKPYVIGQFNFAIGASIGIAKYPEHGHTLDMLLRASDIAMYEAKKHKNSVRLFAPSMQEGYLNRVTLEQNLRQALGKNELYMVYQPQMTHEGVMYGVEALVRWNSKELGIVPPDKFIPVAEASGLMPKLGDFIMKRTLEEMKSFQEEMGFSFQVSLNISIKQFMEANFLEHLTHEIETIKLTNIVLCLEITESLFIEDIEYLLPLLQKIRSMGLSISMDDFGTGYSSLSILRKLPIDELKIDKSFVDTLIEDITAEKMVQNIISIGKNLELAILAEGVETKEQEVKLKRLGCDRFQGYLYAKPLNYEDLKLFVKAQKTVYM</sequence>
<dbReference type="CDD" id="cd01948">
    <property type="entry name" value="EAL"/>
    <property type="match status" value="1"/>
</dbReference>
<evidence type="ECO:0000259" key="3">
    <source>
        <dbReference type="PROSITE" id="PS50887"/>
    </source>
</evidence>
<name>D1B2D0_SULD5</name>
<dbReference type="GO" id="GO:0071111">
    <property type="term" value="F:cyclic-guanylate-specific phosphodiesterase activity"/>
    <property type="evidence" value="ECO:0007669"/>
    <property type="project" value="InterPro"/>
</dbReference>
<dbReference type="SUPFAM" id="SSF55073">
    <property type="entry name" value="Nucleotide cyclase"/>
    <property type="match status" value="1"/>
</dbReference>
<feature type="domain" description="EAL" evidence="2">
    <location>
        <begin position="498"/>
        <end position="751"/>
    </location>
</feature>
<proteinExistence type="predicted"/>